<dbReference type="STRING" id="68895.RR42_m3430"/>
<proteinExistence type="predicted"/>
<evidence type="ECO:0000256" key="2">
    <source>
        <dbReference type="ARBA" id="ARBA00022963"/>
    </source>
</evidence>
<dbReference type="Proteomes" id="UP000031843">
    <property type="component" value="Chromosome main"/>
</dbReference>
<feature type="short sequence motif" description="GXSXG" evidence="4">
    <location>
        <begin position="46"/>
        <end position="50"/>
    </location>
</feature>
<evidence type="ECO:0000313" key="6">
    <source>
        <dbReference type="EMBL" id="AJG20796.1"/>
    </source>
</evidence>
<dbReference type="KEGG" id="cbw:RR42_m3430"/>
<feature type="short sequence motif" description="GXGXXG" evidence="4">
    <location>
        <begin position="18"/>
        <end position="23"/>
    </location>
</feature>
<reference evidence="6 7" key="1">
    <citation type="journal article" date="2015" name="Genome Announc.">
        <title>Complete Genome Sequence of Cupriavidus basilensis 4G11, Isolated from the Oak Ridge Field Research Center Site.</title>
        <authorList>
            <person name="Ray J."/>
            <person name="Waters R.J."/>
            <person name="Skerker J.M."/>
            <person name="Kuehl J.V."/>
            <person name="Price M.N."/>
            <person name="Huang J."/>
            <person name="Chakraborty R."/>
            <person name="Arkin A.P."/>
            <person name="Deutschbauer A."/>
        </authorList>
    </citation>
    <scope>NUCLEOTIDE SEQUENCE [LARGE SCALE GENOMIC DNA]</scope>
    <source>
        <strain evidence="6">4G11</strain>
    </source>
</reference>
<feature type="active site" description="Proton acceptor" evidence="4">
    <location>
        <position position="201"/>
    </location>
</feature>
<protein>
    <submittedName>
        <fullName evidence="6">Ferredoxin reductase</fullName>
    </submittedName>
</protein>
<dbReference type="GO" id="GO:0016042">
    <property type="term" value="P:lipid catabolic process"/>
    <property type="evidence" value="ECO:0007669"/>
    <property type="project" value="UniProtKB-UniRule"/>
</dbReference>
<dbReference type="AlphaFoldDB" id="A0A0C4YJD2"/>
<name>A0A0C4YJD2_9BURK</name>
<keyword evidence="7" id="KW-1185">Reference proteome</keyword>
<feature type="active site" description="Nucleophile" evidence="4">
    <location>
        <position position="48"/>
    </location>
</feature>
<organism evidence="6 7">
    <name type="scientific">Cupriavidus basilensis</name>
    <dbReference type="NCBI Taxonomy" id="68895"/>
    <lineage>
        <taxon>Bacteria</taxon>
        <taxon>Pseudomonadati</taxon>
        <taxon>Pseudomonadota</taxon>
        <taxon>Betaproteobacteria</taxon>
        <taxon>Burkholderiales</taxon>
        <taxon>Burkholderiaceae</taxon>
        <taxon>Cupriavidus</taxon>
    </lineage>
</organism>
<evidence type="ECO:0000256" key="1">
    <source>
        <dbReference type="ARBA" id="ARBA00022801"/>
    </source>
</evidence>
<dbReference type="Gene3D" id="3.40.1090.10">
    <property type="entry name" value="Cytosolic phospholipase A2 catalytic domain"/>
    <property type="match status" value="2"/>
</dbReference>
<keyword evidence="2 4" id="KW-0442">Lipid degradation</keyword>
<sequence>MQAKQPPAIRRINIALQGGGTHGAFSWGVLDRLLEDKRIGIDGISGTSAGAVNATVLAYGLASGGPEGARQALETCWRKVSDCAKLSPLQPTWLDWLMGAGGNMEMSPAWMMFDHLTRFYSPYQLNPCNLNPLHNILDETIDFEVLRRSKSVKLFLCATNVLRGRIRVFSTGEVCAKAVMASACLPTLFQAVEIDGEYYWDGGYMGNPPIYPLIYETDSRDVLIIRLNPIHIPQVPVTAREILDRINTLSFNSSLMREMRAIEFITRLIDEGALDPARYRRMLIHSIDAETEMARLGAPSKFNADWAFLRGLFTLGRERADAWLAANFEALGQRSSIDIAETFL</sequence>
<evidence type="ECO:0000256" key="3">
    <source>
        <dbReference type="ARBA" id="ARBA00023098"/>
    </source>
</evidence>
<evidence type="ECO:0000259" key="5">
    <source>
        <dbReference type="PROSITE" id="PS51635"/>
    </source>
</evidence>
<dbReference type="OrthoDB" id="9770965at2"/>
<accession>A0A0C4YJD2</accession>
<dbReference type="InterPro" id="IPR002641">
    <property type="entry name" value="PNPLA_dom"/>
</dbReference>
<dbReference type="SUPFAM" id="SSF52151">
    <property type="entry name" value="FabD/lysophospholipase-like"/>
    <property type="match status" value="1"/>
</dbReference>
<dbReference type="PROSITE" id="PS51635">
    <property type="entry name" value="PNPLA"/>
    <property type="match status" value="1"/>
</dbReference>
<gene>
    <name evidence="6" type="ORF">RR42_m3430</name>
</gene>
<dbReference type="GO" id="GO:0016787">
    <property type="term" value="F:hydrolase activity"/>
    <property type="evidence" value="ECO:0007669"/>
    <property type="project" value="UniProtKB-UniRule"/>
</dbReference>
<dbReference type="PANTHER" id="PTHR14226">
    <property type="entry name" value="NEUROPATHY TARGET ESTERASE/SWISS CHEESE D.MELANOGASTER"/>
    <property type="match status" value="1"/>
</dbReference>
<dbReference type="RefSeq" id="WP_043349211.1">
    <property type="nucleotide sequence ID" value="NZ_CP010536.1"/>
</dbReference>
<feature type="short sequence motif" description="DGA/G" evidence="4">
    <location>
        <begin position="201"/>
        <end position="203"/>
    </location>
</feature>
<dbReference type="Pfam" id="PF01734">
    <property type="entry name" value="Patatin"/>
    <property type="match status" value="1"/>
</dbReference>
<dbReference type="EMBL" id="CP010536">
    <property type="protein sequence ID" value="AJG20796.1"/>
    <property type="molecule type" value="Genomic_DNA"/>
</dbReference>
<keyword evidence="3 4" id="KW-0443">Lipid metabolism</keyword>
<feature type="domain" description="PNPLA" evidence="5">
    <location>
        <begin position="14"/>
        <end position="214"/>
    </location>
</feature>
<evidence type="ECO:0000313" key="7">
    <source>
        <dbReference type="Proteomes" id="UP000031843"/>
    </source>
</evidence>
<dbReference type="InterPro" id="IPR050301">
    <property type="entry name" value="NTE"/>
</dbReference>
<keyword evidence="1 4" id="KW-0378">Hydrolase</keyword>
<evidence type="ECO:0000256" key="4">
    <source>
        <dbReference type="PROSITE-ProRule" id="PRU01161"/>
    </source>
</evidence>
<dbReference type="PANTHER" id="PTHR14226:SF78">
    <property type="entry name" value="SLR0060 PROTEIN"/>
    <property type="match status" value="1"/>
</dbReference>
<dbReference type="InterPro" id="IPR016035">
    <property type="entry name" value="Acyl_Trfase/lysoPLipase"/>
</dbReference>